<dbReference type="InterPro" id="IPR046357">
    <property type="entry name" value="PPIase_dom_sf"/>
</dbReference>
<feature type="signal peptide" evidence="6">
    <location>
        <begin position="1"/>
        <end position="17"/>
    </location>
</feature>
<proteinExistence type="predicted"/>
<evidence type="ECO:0000256" key="1">
    <source>
        <dbReference type="ARBA" id="ARBA00000971"/>
    </source>
</evidence>
<feature type="chain" id="PRO_5047051945" description="peptidylprolyl isomerase" evidence="6">
    <location>
        <begin position="18"/>
        <end position="189"/>
    </location>
</feature>
<evidence type="ECO:0000259" key="7">
    <source>
        <dbReference type="PROSITE" id="PS50059"/>
    </source>
</evidence>
<dbReference type="PANTHER" id="PTHR43811:SF19">
    <property type="entry name" value="39 KDA FK506-BINDING NUCLEAR PROTEIN"/>
    <property type="match status" value="1"/>
</dbReference>
<evidence type="ECO:0000313" key="8">
    <source>
        <dbReference type="EMBL" id="GMI34957.1"/>
    </source>
</evidence>
<dbReference type="EC" id="5.2.1.8" evidence="2 5"/>
<accession>A0ABQ6MXY7</accession>
<dbReference type="SUPFAM" id="SSF54534">
    <property type="entry name" value="FKBP-like"/>
    <property type="match status" value="1"/>
</dbReference>
<reference evidence="8 9" key="1">
    <citation type="journal article" date="2023" name="Commun. Biol.">
        <title>Genome analysis of Parmales, the sister group of diatoms, reveals the evolutionary specialization of diatoms from phago-mixotrophs to photoautotrophs.</title>
        <authorList>
            <person name="Ban H."/>
            <person name="Sato S."/>
            <person name="Yoshikawa S."/>
            <person name="Yamada K."/>
            <person name="Nakamura Y."/>
            <person name="Ichinomiya M."/>
            <person name="Sato N."/>
            <person name="Blanc-Mathieu R."/>
            <person name="Endo H."/>
            <person name="Kuwata A."/>
            <person name="Ogata H."/>
        </authorList>
    </citation>
    <scope>NUCLEOTIDE SEQUENCE [LARGE SCALE GENOMIC DNA]</scope>
</reference>
<dbReference type="EMBL" id="BRYB01004673">
    <property type="protein sequence ID" value="GMI34957.1"/>
    <property type="molecule type" value="Genomic_DNA"/>
</dbReference>
<dbReference type="Pfam" id="PF00254">
    <property type="entry name" value="FKBP_C"/>
    <property type="match status" value="1"/>
</dbReference>
<comment type="catalytic activity">
    <reaction evidence="1 5">
        <text>[protein]-peptidylproline (omega=180) = [protein]-peptidylproline (omega=0)</text>
        <dbReference type="Rhea" id="RHEA:16237"/>
        <dbReference type="Rhea" id="RHEA-COMP:10747"/>
        <dbReference type="Rhea" id="RHEA-COMP:10748"/>
        <dbReference type="ChEBI" id="CHEBI:83833"/>
        <dbReference type="ChEBI" id="CHEBI:83834"/>
        <dbReference type="EC" id="5.2.1.8"/>
    </reaction>
</comment>
<keyword evidence="3 5" id="KW-0697">Rotamase</keyword>
<dbReference type="InterPro" id="IPR001179">
    <property type="entry name" value="PPIase_FKBP_dom"/>
</dbReference>
<sequence>MLVQLFVFAGMLVQACSLLPPTPPSSSAILALPAHAGGLSRRSFGALAPALLLPLAGSRPVSAQEIGGVTVDVVTSGSGPKPTRGELAAIRFRAKNGDTVIDDIFGTPEPMYTRVGSGGMLKGVEQVLPEMRVGDRWKLSIPPELAFGAKGRPASAGKPRINGDAKIDFEVEMVGLPGREEELINIMGD</sequence>
<keyword evidence="6" id="KW-0732">Signal</keyword>
<comment type="caution">
    <text evidence="8">The sequence shown here is derived from an EMBL/GenBank/DDBJ whole genome shotgun (WGS) entry which is preliminary data.</text>
</comment>
<evidence type="ECO:0000313" key="9">
    <source>
        <dbReference type="Proteomes" id="UP001165060"/>
    </source>
</evidence>
<gene>
    <name evidence="8" type="ORF">TeGR_g10568</name>
</gene>
<dbReference type="PANTHER" id="PTHR43811">
    <property type="entry name" value="FKBP-TYPE PEPTIDYL-PROLYL CIS-TRANS ISOMERASE FKPA"/>
    <property type="match status" value="1"/>
</dbReference>
<evidence type="ECO:0000256" key="4">
    <source>
        <dbReference type="ARBA" id="ARBA00023235"/>
    </source>
</evidence>
<evidence type="ECO:0000256" key="2">
    <source>
        <dbReference type="ARBA" id="ARBA00013194"/>
    </source>
</evidence>
<dbReference type="Gene3D" id="3.10.50.40">
    <property type="match status" value="1"/>
</dbReference>
<dbReference type="Proteomes" id="UP001165060">
    <property type="component" value="Unassembled WGS sequence"/>
</dbReference>
<name>A0ABQ6MXY7_9STRA</name>
<evidence type="ECO:0000256" key="5">
    <source>
        <dbReference type="PROSITE-ProRule" id="PRU00277"/>
    </source>
</evidence>
<feature type="domain" description="PPIase FKBP-type" evidence="7">
    <location>
        <begin position="85"/>
        <end position="177"/>
    </location>
</feature>
<dbReference type="PROSITE" id="PS50059">
    <property type="entry name" value="FKBP_PPIASE"/>
    <property type="match status" value="1"/>
</dbReference>
<evidence type="ECO:0000256" key="3">
    <source>
        <dbReference type="ARBA" id="ARBA00023110"/>
    </source>
</evidence>
<keyword evidence="4 5" id="KW-0413">Isomerase</keyword>
<keyword evidence="9" id="KW-1185">Reference proteome</keyword>
<protein>
    <recommendedName>
        <fullName evidence="2 5">peptidylprolyl isomerase</fullName>
        <ecNumber evidence="2 5">5.2.1.8</ecNumber>
    </recommendedName>
</protein>
<organism evidence="8 9">
    <name type="scientific">Tetraparma gracilis</name>
    <dbReference type="NCBI Taxonomy" id="2962635"/>
    <lineage>
        <taxon>Eukaryota</taxon>
        <taxon>Sar</taxon>
        <taxon>Stramenopiles</taxon>
        <taxon>Ochrophyta</taxon>
        <taxon>Bolidophyceae</taxon>
        <taxon>Parmales</taxon>
        <taxon>Triparmaceae</taxon>
        <taxon>Tetraparma</taxon>
    </lineage>
</organism>
<evidence type="ECO:0000256" key="6">
    <source>
        <dbReference type="SAM" id="SignalP"/>
    </source>
</evidence>